<dbReference type="Pfam" id="PF16010">
    <property type="entry name" value="CDH-cyt"/>
    <property type="match status" value="1"/>
</dbReference>
<sequence length="413" mass="44959">MASVERSPRGRPALTWSWLLLCVALQLQLASAAVSTLFINDTNTQISIHLPPDSDDVNFYVSSPDWYQYTAIGFGSTMANSLILVMYSAADTRRVTVSPRFTTGNTEPVFSPSVKLTVHDTSAVRSFDMVVNATCHGCRSWATGSIDAKSTTQPMIFANGPGISLNSDDPAAGIRRHIGYGRFNVDMVRATGAGGIGTPSNATVGAALLADGIYHVNDKAATAHGVIFVIAALIIAPFDSLVAGALSRWPTLHAFSATFYLLFVIGALVPGIIVSREHIATQHFGTGHQVLGLLTVALMGVMFFWGIALAVIRKSAKNRGQDPPEKSRVLSLVHRWVGRLVWLLFIINGGIGLKLAERSHLFLMGYGVLAGGMVVFLLPIYFCVWRYSKHKREKQEEDSHELHNTQSIYNHDY</sequence>
<dbReference type="Proteomes" id="UP001172102">
    <property type="component" value="Unassembled WGS sequence"/>
</dbReference>
<feature type="transmembrane region" description="Helical" evidence="1">
    <location>
        <begin position="293"/>
        <end position="312"/>
    </location>
</feature>
<name>A0AA40DWF9_9PEZI</name>
<feature type="chain" id="PRO_5041437864" description="DOMON domain-containing protein" evidence="2">
    <location>
        <begin position="33"/>
        <end position="413"/>
    </location>
</feature>
<dbReference type="CDD" id="cd08760">
    <property type="entry name" value="Cyt_b561_FRRS1_like"/>
    <property type="match status" value="1"/>
</dbReference>
<accession>A0AA40DWF9</accession>
<dbReference type="InterPro" id="IPR015920">
    <property type="entry name" value="Cellobiose_DH-like_cyt"/>
</dbReference>
<protein>
    <recommendedName>
        <fullName evidence="3">DOMON domain-containing protein</fullName>
    </recommendedName>
</protein>
<dbReference type="SUPFAM" id="SSF49344">
    <property type="entry name" value="CBD9-like"/>
    <property type="match status" value="1"/>
</dbReference>
<dbReference type="Gene3D" id="2.60.40.1210">
    <property type="entry name" value="Cellobiose dehydrogenase, cytochrome domain"/>
    <property type="match status" value="1"/>
</dbReference>
<dbReference type="AlphaFoldDB" id="A0AA40DWF9"/>
<dbReference type="EMBL" id="JAUKUA010000004">
    <property type="protein sequence ID" value="KAK0715596.1"/>
    <property type="molecule type" value="Genomic_DNA"/>
</dbReference>
<keyword evidence="1" id="KW-0472">Membrane</keyword>
<organism evidence="4 5">
    <name type="scientific">Lasiosphaeris hirsuta</name>
    <dbReference type="NCBI Taxonomy" id="260670"/>
    <lineage>
        <taxon>Eukaryota</taxon>
        <taxon>Fungi</taxon>
        <taxon>Dikarya</taxon>
        <taxon>Ascomycota</taxon>
        <taxon>Pezizomycotina</taxon>
        <taxon>Sordariomycetes</taxon>
        <taxon>Sordariomycetidae</taxon>
        <taxon>Sordariales</taxon>
        <taxon>Lasiosphaeriaceae</taxon>
        <taxon>Lasiosphaeris</taxon>
    </lineage>
</organism>
<evidence type="ECO:0000256" key="1">
    <source>
        <dbReference type="SAM" id="Phobius"/>
    </source>
</evidence>
<comment type="caution">
    <text evidence="4">The sequence shown here is derived from an EMBL/GenBank/DDBJ whole genome shotgun (WGS) entry which is preliminary data.</text>
</comment>
<feature type="transmembrane region" description="Helical" evidence="1">
    <location>
        <begin position="254"/>
        <end position="273"/>
    </location>
</feature>
<evidence type="ECO:0000259" key="3">
    <source>
        <dbReference type="SMART" id="SM00664"/>
    </source>
</evidence>
<dbReference type="PANTHER" id="PTHR47797:SF1">
    <property type="entry name" value="CYTOCHROME B561 DOMAIN-CONTAINING PROTEIN-RELATED"/>
    <property type="match status" value="1"/>
</dbReference>
<feature type="transmembrane region" description="Helical" evidence="1">
    <location>
        <begin position="332"/>
        <end position="351"/>
    </location>
</feature>
<dbReference type="SMART" id="SM00664">
    <property type="entry name" value="DoH"/>
    <property type="match status" value="1"/>
</dbReference>
<proteinExistence type="predicted"/>
<keyword evidence="5" id="KW-1185">Reference proteome</keyword>
<dbReference type="CDD" id="cd09630">
    <property type="entry name" value="CDH_like_cytochrome"/>
    <property type="match status" value="1"/>
</dbReference>
<feature type="transmembrane region" description="Helical" evidence="1">
    <location>
        <begin position="223"/>
        <end position="242"/>
    </location>
</feature>
<feature type="signal peptide" evidence="2">
    <location>
        <begin position="1"/>
        <end position="32"/>
    </location>
</feature>
<evidence type="ECO:0000256" key="2">
    <source>
        <dbReference type="SAM" id="SignalP"/>
    </source>
</evidence>
<gene>
    <name evidence="4" type="ORF">B0H67DRAFT_243771</name>
</gene>
<keyword evidence="1" id="KW-0812">Transmembrane</keyword>
<dbReference type="PANTHER" id="PTHR47797">
    <property type="entry name" value="DEHYDROGENASE, PUTATIVE (AFU_ORTHOLOGUE AFUA_8G05805)-RELATED"/>
    <property type="match status" value="1"/>
</dbReference>
<feature type="domain" description="DOMON" evidence="3">
    <location>
        <begin position="69"/>
        <end position="160"/>
    </location>
</feature>
<reference evidence="4" key="1">
    <citation type="submission" date="2023-06" db="EMBL/GenBank/DDBJ databases">
        <title>Genome-scale phylogeny and comparative genomics of the fungal order Sordariales.</title>
        <authorList>
            <consortium name="Lawrence Berkeley National Laboratory"/>
            <person name="Hensen N."/>
            <person name="Bonometti L."/>
            <person name="Westerberg I."/>
            <person name="Brannstrom I.O."/>
            <person name="Guillou S."/>
            <person name="Cros-Aarteil S."/>
            <person name="Calhoun S."/>
            <person name="Haridas S."/>
            <person name="Kuo A."/>
            <person name="Mondo S."/>
            <person name="Pangilinan J."/>
            <person name="Riley R."/>
            <person name="Labutti K."/>
            <person name="Andreopoulos B."/>
            <person name="Lipzen A."/>
            <person name="Chen C."/>
            <person name="Yanf M."/>
            <person name="Daum C."/>
            <person name="Ng V."/>
            <person name="Clum A."/>
            <person name="Steindorff A."/>
            <person name="Ohm R."/>
            <person name="Martin F."/>
            <person name="Silar P."/>
            <person name="Natvig D."/>
            <person name="Lalanne C."/>
            <person name="Gautier V."/>
            <person name="Ament-Velasquez S.L."/>
            <person name="Kruys A."/>
            <person name="Hutchinson M.I."/>
            <person name="Powell A.J."/>
            <person name="Barry K."/>
            <person name="Miller A.N."/>
            <person name="Grigoriev I.V."/>
            <person name="Debuchy R."/>
            <person name="Gladieux P."/>
            <person name="Thoren M.H."/>
            <person name="Johannesson H."/>
        </authorList>
    </citation>
    <scope>NUCLEOTIDE SEQUENCE</scope>
    <source>
        <strain evidence="4">SMH4607-1</strain>
    </source>
</reference>
<dbReference type="InterPro" id="IPR005018">
    <property type="entry name" value="DOMON_domain"/>
</dbReference>
<evidence type="ECO:0000313" key="4">
    <source>
        <dbReference type="EMBL" id="KAK0715596.1"/>
    </source>
</evidence>
<keyword evidence="1" id="KW-1133">Transmembrane helix</keyword>
<feature type="transmembrane region" description="Helical" evidence="1">
    <location>
        <begin position="363"/>
        <end position="384"/>
    </location>
</feature>
<keyword evidence="2" id="KW-0732">Signal</keyword>
<dbReference type="Gene3D" id="1.20.120.1770">
    <property type="match status" value="1"/>
</dbReference>
<evidence type="ECO:0000313" key="5">
    <source>
        <dbReference type="Proteomes" id="UP001172102"/>
    </source>
</evidence>